<proteinExistence type="predicted"/>
<dbReference type="Proteomes" id="UP001152803">
    <property type="component" value="Unassembled WGS sequence"/>
</dbReference>
<dbReference type="AlphaFoldDB" id="A0A9Q1CTU1"/>
<protein>
    <submittedName>
        <fullName evidence="1">Uncharacterized protein</fullName>
    </submittedName>
</protein>
<evidence type="ECO:0000313" key="1">
    <source>
        <dbReference type="EMBL" id="KAJ8245085.1"/>
    </source>
</evidence>
<sequence>MTLCFPDTPACNMASSSNSGFVVLTHVYPQQSGAAAPAVCTTQHVTSVMGKFLKGDPKALGVRFPYYFTLHSPGGVLQAEMLLQQHPDCS</sequence>
<dbReference type="OrthoDB" id="10071849at2759"/>
<name>A0A9Q1CTU1_CONCO</name>
<organism evidence="1 2">
    <name type="scientific">Conger conger</name>
    <name type="common">Conger eel</name>
    <name type="synonym">Muraena conger</name>
    <dbReference type="NCBI Taxonomy" id="82655"/>
    <lineage>
        <taxon>Eukaryota</taxon>
        <taxon>Metazoa</taxon>
        <taxon>Chordata</taxon>
        <taxon>Craniata</taxon>
        <taxon>Vertebrata</taxon>
        <taxon>Euteleostomi</taxon>
        <taxon>Actinopterygii</taxon>
        <taxon>Neopterygii</taxon>
        <taxon>Teleostei</taxon>
        <taxon>Anguilliformes</taxon>
        <taxon>Congridae</taxon>
        <taxon>Conger</taxon>
    </lineage>
</organism>
<keyword evidence="2" id="KW-1185">Reference proteome</keyword>
<evidence type="ECO:0000313" key="2">
    <source>
        <dbReference type="Proteomes" id="UP001152803"/>
    </source>
</evidence>
<gene>
    <name evidence="1" type="ORF">COCON_G00236070</name>
</gene>
<accession>A0A9Q1CTU1</accession>
<dbReference type="EMBL" id="JAFJMO010001308">
    <property type="protein sequence ID" value="KAJ8245085.1"/>
    <property type="molecule type" value="Genomic_DNA"/>
</dbReference>
<reference evidence="1" key="1">
    <citation type="journal article" date="2023" name="Science">
        <title>Genome structures resolve the early diversification of teleost fishes.</title>
        <authorList>
            <person name="Parey E."/>
            <person name="Louis A."/>
            <person name="Montfort J."/>
            <person name="Bouchez O."/>
            <person name="Roques C."/>
            <person name="Iampietro C."/>
            <person name="Lluch J."/>
            <person name="Castinel A."/>
            <person name="Donnadieu C."/>
            <person name="Desvignes T."/>
            <person name="Floi Bucao C."/>
            <person name="Jouanno E."/>
            <person name="Wen M."/>
            <person name="Mejri S."/>
            <person name="Dirks R."/>
            <person name="Jansen H."/>
            <person name="Henkel C."/>
            <person name="Chen W.J."/>
            <person name="Zahm M."/>
            <person name="Cabau C."/>
            <person name="Klopp C."/>
            <person name="Thompson A.W."/>
            <person name="Robinson-Rechavi M."/>
            <person name="Braasch I."/>
            <person name="Lecointre G."/>
            <person name="Bobe J."/>
            <person name="Postlethwait J.H."/>
            <person name="Berthelot C."/>
            <person name="Roest Crollius H."/>
            <person name="Guiguen Y."/>
        </authorList>
    </citation>
    <scope>NUCLEOTIDE SEQUENCE</scope>
    <source>
        <strain evidence="1">Concon-B</strain>
    </source>
</reference>
<comment type="caution">
    <text evidence="1">The sequence shown here is derived from an EMBL/GenBank/DDBJ whole genome shotgun (WGS) entry which is preliminary data.</text>
</comment>